<dbReference type="Pfam" id="PF00805">
    <property type="entry name" value="Pentapeptide"/>
    <property type="match status" value="2"/>
</dbReference>
<feature type="transmembrane region" description="Helical" evidence="2">
    <location>
        <begin position="34"/>
        <end position="57"/>
    </location>
</feature>
<evidence type="ECO:0000313" key="4">
    <source>
        <dbReference type="Proteomes" id="UP001501624"/>
    </source>
</evidence>
<dbReference type="EMBL" id="BAABCM010000011">
    <property type="protein sequence ID" value="GAA3838272.1"/>
    <property type="molecule type" value="Genomic_DNA"/>
</dbReference>
<feature type="region of interest" description="Disordered" evidence="1">
    <location>
        <begin position="342"/>
        <end position="361"/>
    </location>
</feature>
<organism evidence="3 4">
    <name type="scientific">Amycolatopsis tucumanensis</name>
    <dbReference type="NCBI Taxonomy" id="401106"/>
    <lineage>
        <taxon>Bacteria</taxon>
        <taxon>Bacillati</taxon>
        <taxon>Actinomycetota</taxon>
        <taxon>Actinomycetes</taxon>
        <taxon>Pseudonocardiales</taxon>
        <taxon>Pseudonocardiaceae</taxon>
        <taxon>Amycolatopsis</taxon>
    </lineage>
</organism>
<dbReference type="PANTHER" id="PTHR14136:SF17">
    <property type="entry name" value="BTB_POZ DOMAIN-CONTAINING PROTEIN KCTD9"/>
    <property type="match status" value="1"/>
</dbReference>
<dbReference type="InterPro" id="IPR001646">
    <property type="entry name" value="5peptide_repeat"/>
</dbReference>
<feature type="transmembrane region" description="Helical" evidence="2">
    <location>
        <begin position="63"/>
        <end position="80"/>
    </location>
</feature>
<gene>
    <name evidence="3" type="ORF">GCM10022380_65520</name>
</gene>
<feature type="transmembrane region" description="Helical" evidence="2">
    <location>
        <begin position="101"/>
        <end position="121"/>
    </location>
</feature>
<evidence type="ECO:0000256" key="2">
    <source>
        <dbReference type="SAM" id="Phobius"/>
    </source>
</evidence>
<accession>A0ABP7J956</accession>
<reference evidence="4" key="1">
    <citation type="journal article" date="2019" name="Int. J. Syst. Evol. Microbiol.">
        <title>The Global Catalogue of Microorganisms (GCM) 10K type strain sequencing project: providing services to taxonomists for standard genome sequencing and annotation.</title>
        <authorList>
            <consortium name="The Broad Institute Genomics Platform"/>
            <consortium name="The Broad Institute Genome Sequencing Center for Infectious Disease"/>
            <person name="Wu L."/>
            <person name="Ma J."/>
        </authorList>
    </citation>
    <scope>NUCLEOTIDE SEQUENCE [LARGE SCALE GENOMIC DNA]</scope>
    <source>
        <strain evidence="4">JCM 17017</strain>
    </source>
</reference>
<dbReference type="PANTHER" id="PTHR14136">
    <property type="entry name" value="BTB_POZ DOMAIN-CONTAINING PROTEIN KCTD9"/>
    <property type="match status" value="1"/>
</dbReference>
<protein>
    <recommendedName>
        <fullName evidence="5">Pentapeptide repeat-containing protein</fullName>
    </recommendedName>
</protein>
<dbReference type="SUPFAM" id="SSF141571">
    <property type="entry name" value="Pentapeptide repeat-like"/>
    <property type="match status" value="1"/>
</dbReference>
<comment type="caution">
    <text evidence="3">The sequence shown here is derived from an EMBL/GenBank/DDBJ whole genome shotgun (WGS) entry which is preliminary data.</text>
</comment>
<dbReference type="Gene3D" id="2.160.20.80">
    <property type="entry name" value="E3 ubiquitin-protein ligase SopA"/>
    <property type="match status" value="1"/>
</dbReference>
<dbReference type="Proteomes" id="UP001501624">
    <property type="component" value="Unassembled WGS sequence"/>
</dbReference>
<dbReference type="InterPro" id="IPR051082">
    <property type="entry name" value="Pentapeptide-BTB/POZ_domain"/>
</dbReference>
<evidence type="ECO:0000313" key="3">
    <source>
        <dbReference type="EMBL" id="GAA3838272.1"/>
    </source>
</evidence>
<name>A0ABP7J956_9PSEU</name>
<proteinExistence type="predicted"/>
<keyword evidence="4" id="KW-1185">Reference proteome</keyword>
<keyword evidence="2" id="KW-0812">Transmembrane</keyword>
<sequence length="361" mass="38522">MAWRLPHVDEDLARDALRGRERDLRTRRRARRTALALVVLAAAALGWQLAPAATSWWPFLTEWWPLVAAVVALVAAGVLWSRSRQRPTTTGAGAAERWSRIGGMVTTVTAVGALVFTAISLQATRDQIEVARQGQITDRYTRAVDQLGAEGAANLHRRLGGIYALERIAVDSPRDQATMVEVLSAFLRSTSPRVRGEPCPPTPADVAAAFAVLTRRDVTRDPGPAVIDLRELCLREVRAVDGDLSGMSLIGSDLSGANLSGARLGLTALSDATLVGASLYRADLTAGFVFATNADFTGARFDSAKLGSADFSGSTFTGADFEYADLGRSDFSGADLTGAEHTAQTKADGAVKDPATRNAWW</sequence>
<keyword evidence="2" id="KW-1133">Transmembrane helix</keyword>
<evidence type="ECO:0000256" key="1">
    <source>
        <dbReference type="SAM" id="MobiDB-lite"/>
    </source>
</evidence>
<evidence type="ECO:0008006" key="5">
    <source>
        <dbReference type="Google" id="ProtNLM"/>
    </source>
</evidence>
<keyword evidence="2" id="KW-0472">Membrane</keyword>